<dbReference type="InterPro" id="IPR012312">
    <property type="entry name" value="Hemerythrin-like"/>
</dbReference>
<gene>
    <name evidence="3" type="ORF">CTB96_16495</name>
</gene>
<evidence type="ECO:0000259" key="2">
    <source>
        <dbReference type="Pfam" id="PF01814"/>
    </source>
</evidence>
<dbReference type="OrthoDB" id="5197650at2"/>
<feature type="domain" description="Hemerythrin-like" evidence="2">
    <location>
        <begin position="31"/>
        <end position="159"/>
    </location>
</feature>
<protein>
    <submittedName>
        <fullName evidence="3">Hemerythrin domain-containing protein</fullName>
    </submittedName>
</protein>
<accession>A0A317ZSY5</accession>
<dbReference type="Proteomes" id="UP000246722">
    <property type="component" value="Unassembled WGS sequence"/>
</dbReference>
<evidence type="ECO:0000313" key="3">
    <source>
        <dbReference type="EMBL" id="PXA68223.1"/>
    </source>
</evidence>
<evidence type="ECO:0000313" key="4">
    <source>
        <dbReference type="Proteomes" id="UP000246722"/>
    </source>
</evidence>
<evidence type="ECO:0000256" key="1">
    <source>
        <dbReference type="SAM" id="MobiDB-lite"/>
    </source>
</evidence>
<dbReference type="EMBL" id="QHLY01000012">
    <property type="protein sequence ID" value="PXA68223.1"/>
    <property type="molecule type" value="Genomic_DNA"/>
</dbReference>
<dbReference type="RefSeq" id="WP_110127892.1">
    <property type="nucleotide sequence ID" value="NZ_QHLY01000012.1"/>
</dbReference>
<organism evidence="3 4">
    <name type="scientific">Cryobacterium arcticum</name>
    <dbReference type="NCBI Taxonomy" id="670052"/>
    <lineage>
        <taxon>Bacteria</taxon>
        <taxon>Bacillati</taxon>
        <taxon>Actinomycetota</taxon>
        <taxon>Actinomycetes</taxon>
        <taxon>Micrococcales</taxon>
        <taxon>Microbacteriaceae</taxon>
        <taxon>Cryobacterium</taxon>
    </lineage>
</organism>
<dbReference type="Gene3D" id="1.20.120.520">
    <property type="entry name" value="nmb1532 protein domain like"/>
    <property type="match status" value="1"/>
</dbReference>
<dbReference type="CDD" id="cd12108">
    <property type="entry name" value="Hr-like"/>
    <property type="match status" value="1"/>
</dbReference>
<keyword evidence="4" id="KW-1185">Reference proteome</keyword>
<reference evidence="3 4" key="1">
    <citation type="submission" date="2018-05" db="EMBL/GenBank/DDBJ databases">
        <title>Genetic diversity of glacier-inhabiting Cryobacterium bacteria in China and description of Cryobacterium mengkeensis sp. nov. and Arthrobacter glacialis sp. nov.</title>
        <authorList>
            <person name="Liu Q."/>
            <person name="Xin Y.-H."/>
        </authorList>
    </citation>
    <scope>NUCLEOTIDE SEQUENCE [LARGE SCALE GENOMIC DNA]</scope>
    <source>
        <strain evidence="3 4">SK-1</strain>
    </source>
</reference>
<name>A0A317ZSY5_9MICO</name>
<dbReference type="AlphaFoldDB" id="A0A317ZSY5"/>
<dbReference type="Pfam" id="PF01814">
    <property type="entry name" value="Hemerythrin"/>
    <property type="match status" value="1"/>
</dbReference>
<comment type="caution">
    <text evidence="3">The sequence shown here is derived from an EMBL/GenBank/DDBJ whole genome shotgun (WGS) entry which is preliminary data.</text>
</comment>
<feature type="compositionally biased region" description="Polar residues" evidence="1">
    <location>
        <begin position="1"/>
        <end position="12"/>
    </location>
</feature>
<sequence length="234" mass="24527">MPATALPSSGDTPQPGGGTAAVKTCDAGGMAEIHRMFRAGFGESPALVGAVAGGDAAQADLVGDYLSMLSVGLHGHHEGEDTLLWGRLESRAPSCAAHVERMKAQHAEMLVHLGELDTALPPWRATGSTTDAGSVVAALDGINSALAVHLPDEEKNIVPVMETVLTPKDVDALAEHGRRSTPKGKMFIQLGSILAAQPDGGVAWQRAHLPAPVRLIWRVVGKPRYEKYRAALEA</sequence>
<feature type="region of interest" description="Disordered" evidence="1">
    <location>
        <begin position="1"/>
        <end position="21"/>
    </location>
</feature>
<proteinExistence type="predicted"/>